<sequence>GGVSRGSVSWCGVRWGFVGWGRLLDDGVETVVVVSGVFDSAGGTVGFDQTVGSLDVTVSVSVFRLALDVVGVWVVYAVFEVVWSWGIVRFMSVCWFVSSGFVRRSRV</sequence>
<accession>A0A6G0YWZ6</accession>
<feature type="transmembrane region" description="Helical" evidence="1">
    <location>
        <begin position="56"/>
        <end position="76"/>
    </location>
</feature>
<name>A0A6G0YWZ6_APHCR</name>
<evidence type="ECO:0000313" key="3">
    <source>
        <dbReference type="Proteomes" id="UP000478052"/>
    </source>
</evidence>
<keyword evidence="1" id="KW-0472">Membrane</keyword>
<keyword evidence="1" id="KW-1133">Transmembrane helix</keyword>
<dbReference type="Proteomes" id="UP000478052">
    <property type="component" value="Unassembled WGS sequence"/>
</dbReference>
<protein>
    <submittedName>
        <fullName evidence="2">Uncharacterized protein</fullName>
    </submittedName>
</protein>
<comment type="caution">
    <text evidence="2">The sequence shown here is derived from an EMBL/GenBank/DDBJ whole genome shotgun (WGS) entry which is preliminary data.</text>
</comment>
<gene>
    <name evidence="2" type="ORF">FWK35_00009348</name>
</gene>
<reference evidence="2 3" key="1">
    <citation type="submission" date="2019-08" db="EMBL/GenBank/DDBJ databases">
        <title>Whole genome of Aphis craccivora.</title>
        <authorList>
            <person name="Voronova N.V."/>
            <person name="Shulinski R.S."/>
            <person name="Bandarenka Y.V."/>
            <person name="Zhorov D.G."/>
            <person name="Warner D."/>
        </authorList>
    </citation>
    <scope>NUCLEOTIDE SEQUENCE [LARGE SCALE GENOMIC DNA]</scope>
    <source>
        <strain evidence="2">180601</strain>
        <tissue evidence="2">Whole Body</tissue>
    </source>
</reference>
<proteinExistence type="predicted"/>
<dbReference type="EMBL" id="VUJU01002090">
    <property type="protein sequence ID" value="KAF0762611.1"/>
    <property type="molecule type" value="Genomic_DNA"/>
</dbReference>
<feature type="non-terminal residue" evidence="2">
    <location>
        <position position="1"/>
    </location>
</feature>
<evidence type="ECO:0000256" key="1">
    <source>
        <dbReference type="SAM" id="Phobius"/>
    </source>
</evidence>
<dbReference type="AlphaFoldDB" id="A0A6G0YWZ6"/>
<evidence type="ECO:0000313" key="2">
    <source>
        <dbReference type="EMBL" id="KAF0762611.1"/>
    </source>
</evidence>
<organism evidence="2 3">
    <name type="scientific">Aphis craccivora</name>
    <name type="common">Cowpea aphid</name>
    <dbReference type="NCBI Taxonomy" id="307492"/>
    <lineage>
        <taxon>Eukaryota</taxon>
        <taxon>Metazoa</taxon>
        <taxon>Ecdysozoa</taxon>
        <taxon>Arthropoda</taxon>
        <taxon>Hexapoda</taxon>
        <taxon>Insecta</taxon>
        <taxon>Pterygota</taxon>
        <taxon>Neoptera</taxon>
        <taxon>Paraneoptera</taxon>
        <taxon>Hemiptera</taxon>
        <taxon>Sternorrhyncha</taxon>
        <taxon>Aphidomorpha</taxon>
        <taxon>Aphidoidea</taxon>
        <taxon>Aphididae</taxon>
        <taxon>Aphidini</taxon>
        <taxon>Aphis</taxon>
        <taxon>Aphis</taxon>
    </lineage>
</organism>
<keyword evidence="3" id="KW-1185">Reference proteome</keyword>
<keyword evidence="1" id="KW-0812">Transmembrane</keyword>